<sequence>MNHSDIPVTKSKLSDKQLSLLLALLVAIMPFSIDTYLPAMPMMAEALNSNVHTIEKSLSVYLVGAALGQLFGGSLSDLKGRKPICLVGLLIFVISTAWITQTSQADHLIALRLIQGAGAGMATVIVPAMVRDRYTGSQAAQMFATIGIIIMIAPAIAPMVGALIQGIWGWQAIFGFLLLYGVALLGCMYQYLPHNKPQREPNEAFWSGVFSRYQSVLKHKEAMGFLLLQGFCFSCMFVFLTESSWVYQHHYGLNQTQYAWAFMFNIIAMATFNRMTAWRLKKGSAPKNLLRAGLAVQVIAASVLLGWSLVALPPLPLMVLLLMLTIGAQGLIVPSNQAIYMSYFSREAGSANALLGACMQMIAALIGWSTAELHATTAGNVTVMPAMMFASTLCAIIAISVLSRSAFKVS</sequence>
<feature type="transmembrane region" description="Helical" evidence="8">
    <location>
        <begin position="170"/>
        <end position="192"/>
    </location>
</feature>
<reference evidence="10" key="1">
    <citation type="submission" date="2021-12" db="EMBL/GenBank/DDBJ databases">
        <authorList>
            <person name="Veyrier F.J."/>
        </authorList>
    </citation>
    <scope>NUCLEOTIDE SEQUENCE</scope>
    <source>
        <strain evidence="10">SAG 1488-6</strain>
    </source>
</reference>
<dbReference type="SUPFAM" id="SSF103473">
    <property type="entry name" value="MFS general substrate transporter"/>
    <property type="match status" value="1"/>
</dbReference>
<feature type="transmembrane region" description="Helical" evidence="8">
    <location>
        <begin position="20"/>
        <end position="38"/>
    </location>
</feature>
<dbReference type="RefSeq" id="WP_051082966.1">
    <property type="nucleotide sequence ID" value="NZ_CP091512.1"/>
</dbReference>
<feature type="transmembrane region" description="Helical" evidence="8">
    <location>
        <begin position="383"/>
        <end position="402"/>
    </location>
</feature>
<evidence type="ECO:0000256" key="6">
    <source>
        <dbReference type="ARBA" id="ARBA00022989"/>
    </source>
</evidence>
<dbReference type="PANTHER" id="PTHR23502">
    <property type="entry name" value="MAJOR FACILITATOR SUPERFAMILY"/>
    <property type="match status" value="1"/>
</dbReference>
<evidence type="ECO:0000313" key="11">
    <source>
        <dbReference type="Proteomes" id="UP000832034"/>
    </source>
</evidence>
<dbReference type="PROSITE" id="PS50850">
    <property type="entry name" value="MFS"/>
    <property type="match status" value="1"/>
</dbReference>
<proteinExistence type="inferred from homology"/>
<evidence type="ECO:0000256" key="4">
    <source>
        <dbReference type="ARBA" id="ARBA00022475"/>
    </source>
</evidence>
<feature type="transmembrane region" description="Helical" evidence="8">
    <location>
        <begin position="260"/>
        <end position="277"/>
    </location>
</feature>
<dbReference type="NCBIfam" id="TIGR00710">
    <property type="entry name" value="efflux_Bcr_CflA"/>
    <property type="match status" value="1"/>
</dbReference>
<gene>
    <name evidence="10" type="ORF">LVJ81_09260</name>
</gene>
<keyword evidence="8" id="KW-0997">Cell inner membrane</keyword>
<reference evidence="10" key="2">
    <citation type="journal article" date="2022" name="Res Sq">
        <title>Evolution of multicellular longitudinally dividing oral cavity symbionts (Neisseriaceae).</title>
        <authorList>
            <person name="Nyongesa S."/>
            <person name="Weber P."/>
            <person name="Bernet E."/>
            <person name="Pullido F."/>
            <person name="Nieckarz M."/>
            <person name="Delaby M."/>
            <person name="Nieves C."/>
            <person name="Viehboeck T."/>
            <person name="Krause N."/>
            <person name="Rivera-Millot A."/>
            <person name="Nakamura A."/>
            <person name="Vischer N."/>
            <person name="VanNieuwenhze M."/>
            <person name="Brun Y."/>
            <person name="Cava F."/>
            <person name="Bulgheresi S."/>
            <person name="Veyrier F."/>
        </authorList>
    </citation>
    <scope>NUCLEOTIDE SEQUENCE</scope>
    <source>
        <strain evidence="10">SAG 1488-6</strain>
    </source>
</reference>
<evidence type="ECO:0000256" key="1">
    <source>
        <dbReference type="ARBA" id="ARBA00004651"/>
    </source>
</evidence>
<accession>A0ABY4E8N1</accession>
<feature type="transmembrane region" description="Helical" evidence="8">
    <location>
        <begin position="83"/>
        <end position="101"/>
    </location>
</feature>
<comment type="subcellular location">
    <subcellularLocation>
        <location evidence="8">Cell inner membrane</location>
        <topology evidence="8">Multi-pass membrane protein</topology>
    </subcellularLocation>
    <subcellularLocation>
        <location evidence="1">Cell membrane</location>
        <topology evidence="1">Multi-pass membrane protein</topology>
    </subcellularLocation>
</comment>
<evidence type="ECO:0000313" key="10">
    <source>
        <dbReference type="EMBL" id="UOO91817.1"/>
    </source>
</evidence>
<dbReference type="Pfam" id="PF07690">
    <property type="entry name" value="MFS_1"/>
    <property type="match status" value="1"/>
</dbReference>
<keyword evidence="6 8" id="KW-1133">Transmembrane helix</keyword>
<keyword evidence="5 8" id="KW-0812">Transmembrane</keyword>
<feature type="transmembrane region" description="Helical" evidence="8">
    <location>
        <begin position="353"/>
        <end position="371"/>
    </location>
</feature>
<dbReference type="InterPro" id="IPR011701">
    <property type="entry name" value="MFS"/>
</dbReference>
<protein>
    <recommendedName>
        <fullName evidence="8">Bcr/CflA family efflux transporter</fullName>
    </recommendedName>
</protein>
<keyword evidence="7 8" id="KW-0472">Membrane</keyword>
<name>A0ABY4E8N1_VITST</name>
<evidence type="ECO:0000256" key="3">
    <source>
        <dbReference type="ARBA" id="ARBA00022448"/>
    </source>
</evidence>
<dbReference type="EMBL" id="CP091512">
    <property type="protein sequence ID" value="UOO91817.1"/>
    <property type="molecule type" value="Genomic_DNA"/>
</dbReference>
<feature type="transmembrane region" description="Helical" evidence="8">
    <location>
        <begin position="142"/>
        <end position="164"/>
    </location>
</feature>
<dbReference type="Proteomes" id="UP000832034">
    <property type="component" value="Chromosome"/>
</dbReference>
<keyword evidence="4" id="KW-1003">Cell membrane</keyword>
<evidence type="ECO:0000259" key="9">
    <source>
        <dbReference type="PROSITE" id="PS50850"/>
    </source>
</evidence>
<dbReference type="CDD" id="cd17320">
    <property type="entry name" value="MFS_MdfA_MDR_like"/>
    <property type="match status" value="1"/>
</dbReference>
<feature type="transmembrane region" description="Helical" evidence="8">
    <location>
        <begin position="289"/>
        <end position="309"/>
    </location>
</feature>
<dbReference type="Gene3D" id="1.20.1720.10">
    <property type="entry name" value="Multidrug resistance protein D"/>
    <property type="match status" value="1"/>
</dbReference>
<feature type="transmembrane region" description="Helical" evidence="8">
    <location>
        <begin position="222"/>
        <end position="240"/>
    </location>
</feature>
<comment type="similarity">
    <text evidence="2 8">Belongs to the major facilitator superfamily. Bcr/CmlA family.</text>
</comment>
<feature type="transmembrane region" description="Helical" evidence="8">
    <location>
        <begin position="58"/>
        <end position="76"/>
    </location>
</feature>
<keyword evidence="11" id="KW-1185">Reference proteome</keyword>
<feature type="transmembrane region" description="Helical" evidence="8">
    <location>
        <begin position="107"/>
        <end position="130"/>
    </location>
</feature>
<evidence type="ECO:0000256" key="8">
    <source>
        <dbReference type="RuleBase" id="RU365088"/>
    </source>
</evidence>
<dbReference type="InterPro" id="IPR036259">
    <property type="entry name" value="MFS_trans_sf"/>
</dbReference>
<feature type="transmembrane region" description="Helical" evidence="8">
    <location>
        <begin position="315"/>
        <end position="333"/>
    </location>
</feature>
<dbReference type="InterPro" id="IPR004812">
    <property type="entry name" value="Efflux_drug-R_Bcr/CmlA"/>
</dbReference>
<dbReference type="InterPro" id="IPR020846">
    <property type="entry name" value="MFS_dom"/>
</dbReference>
<keyword evidence="3 8" id="KW-0813">Transport</keyword>
<organism evidence="10 11">
    <name type="scientific">Vitreoscilla stercoraria</name>
    <dbReference type="NCBI Taxonomy" id="61"/>
    <lineage>
        <taxon>Bacteria</taxon>
        <taxon>Pseudomonadati</taxon>
        <taxon>Pseudomonadota</taxon>
        <taxon>Betaproteobacteria</taxon>
        <taxon>Neisseriales</taxon>
        <taxon>Neisseriaceae</taxon>
        <taxon>Vitreoscilla</taxon>
    </lineage>
</organism>
<evidence type="ECO:0000256" key="2">
    <source>
        <dbReference type="ARBA" id="ARBA00006236"/>
    </source>
</evidence>
<evidence type="ECO:0000256" key="7">
    <source>
        <dbReference type="ARBA" id="ARBA00023136"/>
    </source>
</evidence>
<dbReference type="PANTHER" id="PTHR23502:SF132">
    <property type="entry name" value="POLYAMINE TRANSPORTER 2-RELATED"/>
    <property type="match status" value="1"/>
</dbReference>
<evidence type="ECO:0000256" key="5">
    <source>
        <dbReference type="ARBA" id="ARBA00022692"/>
    </source>
</evidence>
<feature type="domain" description="Major facilitator superfamily (MFS) profile" evidence="9">
    <location>
        <begin position="18"/>
        <end position="410"/>
    </location>
</feature>